<evidence type="ECO:0000313" key="1">
    <source>
        <dbReference type="EMBL" id="MFC5458990.1"/>
    </source>
</evidence>
<keyword evidence="2" id="KW-1185">Reference proteome</keyword>
<organism evidence="1 2">
    <name type="scientific">Massilia niabensis</name>
    <dbReference type="NCBI Taxonomy" id="544910"/>
    <lineage>
        <taxon>Bacteria</taxon>
        <taxon>Pseudomonadati</taxon>
        <taxon>Pseudomonadota</taxon>
        <taxon>Betaproteobacteria</taxon>
        <taxon>Burkholderiales</taxon>
        <taxon>Oxalobacteraceae</taxon>
        <taxon>Telluria group</taxon>
        <taxon>Massilia</taxon>
    </lineage>
</organism>
<proteinExistence type="predicted"/>
<dbReference type="RefSeq" id="WP_379780385.1">
    <property type="nucleotide sequence ID" value="NZ_JBHSMU010000004.1"/>
</dbReference>
<dbReference type="EMBL" id="JBHSMU010000004">
    <property type="protein sequence ID" value="MFC5458990.1"/>
    <property type="molecule type" value="Genomic_DNA"/>
</dbReference>
<protein>
    <recommendedName>
        <fullName evidence="3">N-acetyltransferase domain-containing protein</fullName>
    </recommendedName>
</protein>
<dbReference type="Proteomes" id="UP001596050">
    <property type="component" value="Unassembled WGS sequence"/>
</dbReference>
<name>A0ABW0KZS4_9BURK</name>
<gene>
    <name evidence="1" type="ORF">ACFPN5_04115</name>
</gene>
<comment type="caution">
    <text evidence="1">The sequence shown here is derived from an EMBL/GenBank/DDBJ whole genome shotgun (WGS) entry which is preliminary data.</text>
</comment>
<accession>A0ABW0KZS4</accession>
<sequence>MKSISHHYQLLSEILRLPVAELHFLEAIDPVDIRATYRYYTKPHPRYKLIGHKTVGAALLDLGEFSDHDQYLELIKGKNAGAYHAKRARNRGYQLRQIDRNDHVDAIYAINTSLDERQGRPMDAKYREKQGHFETLPHFRYYGVFNAEGQLVAYANLGHYGNFAAFSQLIGIRNNDGIMHMMVVDIASELIGERQVRYLMYDTFFGAHPGMQTFKKILGFRPYRAKYKLQS</sequence>
<evidence type="ECO:0008006" key="3">
    <source>
        <dbReference type="Google" id="ProtNLM"/>
    </source>
</evidence>
<reference evidence="2" key="1">
    <citation type="journal article" date="2019" name="Int. J. Syst. Evol. Microbiol.">
        <title>The Global Catalogue of Microorganisms (GCM) 10K type strain sequencing project: providing services to taxonomists for standard genome sequencing and annotation.</title>
        <authorList>
            <consortium name="The Broad Institute Genomics Platform"/>
            <consortium name="The Broad Institute Genome Sequencing Center for Infectious Disease"/>
            <person name="Wu L."/>
            <person name="Ma J."/>
        </authorList>
    </citation>
    <scope>NUCLEOTIDE SEQUENCE [LARGE SCALE GENOMIC DNA]</scope>
    <source>
        <strain evidence="2">KACC 12649</strain>
    </source>
</reference>
<evidence type="ECO:0000313" key="2">
    <source>
        <dbReference type="Proteomes" id="UP001596050"/>
    </source>
</evidence>